<dbReference type="GO" id="GO:0006355">
    <property type="term" value="P:regulation of DNA-templated transcription"/>
    <property type="evidence" value="ECO:0007669"/>
    <property type="project" value="InterPro"/>
</dbReference>
<dbReference type="InterPro" id="IPR005158">
    <property type="entry name" value="BTAD"/>
</dbReference>
<dbReference type="GO" id="GO:0000160">
    <property type="term" value="P:phosphorelay signal transduction system"/>
    <property type="evidence" value="ECO:0007669"/>
    <property type="project" value="InterPro"/>
</dbReference>
<dbReference type="InterPro" id="IPR016032">
    <property type="entry name" value="Sig_transdc_resp-reg_C-effctor"/>
</dbReference>
<dbReference type="InterPro" id="IPR011990">
    <property type="entry name" value="TPR-like_helical_dom_sf"/>
</dbReference>
<gene>
    <name evidence="8" type="ORF">IW245_002288</name>
</gene>
<protein>
    <submittedName>
        <fullName evidence="8">DNA-binding SARP family transcriptional activator/Tfp pilus assembly protein PilF</fullName>
    </submittedName>
</protein>
<dbReference type="PANTHER" id="PTHR35807:SF1">
    <property type="entry name" value="TRANSCRIPTIONAL REGULATOR REDD"/>
    <property type="match status" value="1"/>
</dbReference>
<dbReference type="AlphaFoldDB" id="A0A8J7GNU2"/>
<keyword evidence="4 6" id="KW-0238">DNA-binding</keyword>
<proteinExistence type="inferred from homology"/>
<dbReference type="PROSITE" id="PS51755">
    <property type="entry name" value="OMPR_PHOB"/>
    <property type="match status" value="1"/>
</dbReference>
<sequence>MDAADLGEPVRVQLLGRLRVWRGATEIAVRPGQQRAIVALLALANGQPVRRDQLIGALWTSATIPAGAWNVVQTHVKRLRSALEPDRTARQSSRLLPRAGDGYALRVEDGAVDLHHFAQLTARARDAQREGNAADAFALLRQAQLGWCTPLTDVPLLADHPAVADTVRQRWLSIGWFAAAALDLGRAGDVLALVDEAAREHPLDEDAQARLIRVYRALGRRDEAMASFREVRARLVDELGVEPGAQLHEAYQGLLEPTPTVSEGTVAASPRIAQLPADIPDFTGRRDELAILEALLGEQEPAPGTPDADRVPTVIALVGMGGVGKTTLALRAAHRAANRFPDGQLYATLRGSTTSPARPDDLLATLLMSLGVAGSAVPDGLEERAALYRSRLAGRRVLIVLDDAAAVSQVRPLLPGTPPSAVIVTSRDRLSALAEARTVAVDVLGDSDALRLLRRMAGERWAGADPDAVRDILDTCAGVPLALRVVGARLASRPDRPLGWLAERLSDSRRRLDELRTGDLAVRSSLMLSYDGTSPQARRALRLLALLDVNDVADWVVAALLDTTTAEAESLVDVLVDAHLVEPNGTDATGSPRYRLHDLVRLFARERAYATDTRAIRGAAISRAVGAWLTLAEAADVRLSCRYLSRRIGPAHRWPVEPHIAERLAAAPEEWFAAERANLLAAIDHAASAGDGVQAWNLADAALGFYEMRDLRDDWLRSHETAWKACSDSDMLGRAVLARNLAYRASAAHVCDLPRLRKYAEQSHDAFARLGDDGGRAEALVLRAEVHRASGEQQLAARLFRGALALAADAGDKLVASVAHNEMALLLRECGKAAEAARHYEESLRLCAAHGNRRPRYTALRMLAMTAAQAGDAASAEALFDEALAIARAMGSPVKQAAVLRELGGFLLKLGRLDGAGKALDAALELAVPAGVEVERAFTIRWSGVLDLRRGQSERARAQLYEAVEIFERAGLAYPTALALRDLGVALVACGDVDGARESWSRARQMYVQLANAAAITEIDALCSGLVVRRV</sequence>
<keyword evidence="5" id="KW-0804">Transcription</keyword>
<keyword evidence="3" id="KW-0805">Transcription regulation</keyword>
<dbReference type="Pfam" id="PF03704">
    <property type="entry name" value="BTAD"/>
    <property type="match status" value="1"/>
</dbReference>
<dbReference type="InterPro" id="IPR019734">
    <property type="entry name" value="TPR_rpt"/>
</dbReference>
<dbReference type="Gene3D" id="1.25.40.10">
    <property type="entry name" value="Tetratricopeptide repeat domain"/>
    <property type="match status" value="2"/>
</dbReference>
<evidence type="ECO:0000256" key="3">
    <source>
        <dbReference type="ARBA" id="ARBA00023015"/>
    </source>
</evidence>
<dbReference type="Pfam" id="PF13424">
    <property type="entry name" value="TPR_12"/>
    <property type="match status" value="1"/>
</dbReference>
<keyword evidence="2" id="KW-0677">Repeat</keyword>
<evidence type="ECO:0000256" key="5">
    <source>
        <dbReference type="ARBA" id="ARBA00023163"/>
    </source>
</evidence>
<dbReference type="InterPro" id="IPR002182">
    <property type="entry name" value="NB-ARC"/>
</dbReference>
<feature type="domain" description="OmpR/PhoB-type" evidence="7">
    <location>
        <begin position="1"/>
        <end position="107"/>
    </location>
</feature>
<evidence type="ECO:0000313" key="9">
    <source>
        <dbReference type="Proteomes" id="UP000622552"/>
    </source>
</evidence>
<evidence type="ECO:0000256" key="6">
    <source>
        <dbReference type="PROSITE-ProRule" id="PRU01091"/>
    </source>
</evidence>
<dbReference type="Pfam" id="PF00931">
    <property type="entry name" value="NB-ARC"/>
    <property type="match status" value="1"/>
</dbReference>
<organism evidence="8 9">
    <name type="scientific">Longispora fulva</name>
    <dbReference type="NCBI Taxonomy" id="619741"/>
    <lineage>
        <taxon>Bacteria</taxon>
        <taxon>Bacillati</taxon>
        <taxon>Actinomycetota</taxon>
        <taxon>Actinomycetes</taxon>
        <taxon>Micromonosporales</taxon>
        <taxon>Micromonosporaceae</taxon>
        <taxon>Longispora</taxon>
    </lineage>
</organism>
<accession>A0A8J7GNU2</accession>
<dbReference type="Gene3D" id="3.40.50.300">
    <property type="entry name" value="P-loop containing nucleotide triphosphate hydrolases"/>
    <property type="match status" value="1"/>
</dbReference>
<dbReference type="SUPFAM" id="SSF52540">
    <property type="entry name" value="P-loop containing nucleoside triphosphate hydrolases"/>
    <property type="match status" value="1"/>
</dbReference>
<dbReference type="RefSeq" id="WP_197003124.1">
    <property type="nucleotide sequence ID" value="NZ_BONS01000001.1"/>
</dbReference>
<evidence type="ECO:0000313" key="8">
    <source>
        <dbReference type="EMBL" id="MBG6136094.1"/>
    </source>
</evidence>
<keyword evidence="9" id="KW-1185">Reference proteome</keyword>
<dbReference type="SUPFAM" id="SSF46894">
    <property type="entry name" value="C-terminal effector domain of the bipartite response regulators"/>
    <property type="match status" value="1"/>
</dbReference>
<dbReference type="InterPro" id="IPR027417">
    <property type="entry name" value="P-loop_NTPase"/>
</dbReference>
<comment type="similarity">
    <text evidence="1">Belongs to the AfsR/DnrI/RedD regulatory family.</text>
</comment>
<dbReference type="SMART" id="SM00862">
    <property type="entry name" value="Trans_reg_C"/>
    <property type="match status" value="1"/>
</dbReference>
<dbReference type="GO" id="GO:0043531">
    <property type="term" value="F:ADP binding"/>
    <property type="evidence" value="ECO:0007669"/>
    <property type="project" value="InterPro"/>
</dbReference>
<dbReference type="CDD" id="cd15831">
    <property type="entry name" value="BTAD"/>
    <property type="match status" value="1"/>
</dbReference>
<dbReference type="SMART" id="SM00028">
    <property type="entry name" value="TPR"/>
    <property type="match status" value="6"/>
</dbReference>
<evidence type="ECO:0000256" key="2">
    <source>
        <dbReference type="ARBA" id="ARBA00022737"/>
    </source>
</evidence>
<dbReference type="EMBL" id="JADOUF010000001">
    <property type="protein sequence ID" value="MBG6136094.1"/>
    <property type="molecule type" value="Genomic_DNA"/>
</dbReference>
<reference evidence="8" key="1">
    <citation type="submission" date="2020-11" db="EMBL/GenBank/DDBJ databases">
        <title>Sequencing the genomes of 1000 actinobacteria strains.</title>
        <authorList>
            <person name="Klenk H.-P."/>
        </authorList>
    </citation>
    <scope>NUCLEOTIDE SEQUENCE</scope>
    <source>
        <strain evidence="8">DSM 45356</strain>
    </source>
</reference>
<dbReference type="SUPFAM" id="SSF48452">
    <property type="entry name" value="TPR-like"/>
    <property type="match status" value="2"/>
</dbReference>
<dbReference type="InterPro" id="IPR036388">
    <property type="entry name" value="WH-like_DNA-bd_sf"/>
</dbReference>
<comment type="caution">
    <text evidence="8">The sequence shown here is derived from an EMBL/GenBank/DDBJ whole genome shotgun (WGS) entry which is preliminary data.</text>
</comment>
<dbReference type="InterPro" id="IPR042197">
    <property type="entry name" value="Apaf_helical"/>
</dbReference>
<dbReference type="InterPro" id="IPR051677">
    <property type="entry name" value="AfsR-DnrI-RedD_regulator"/>
</dbReference>
<dbReference type="SMART" id="SM01043">
    <property type="entry name" value="BTAD"/>
    <property type="match status" value="1"/>
</dbReference>
<feature type="DNA-binding region" description="OmpR/PhoB-type" evidence="6">
    <location>
        <begin position="1"/>
        <end position="107"/>
    </location>
</feature>
<evidence type="ECO:0000256" key="4">
    <source>
        <dbReference type="ARBA" id="ARBA00023125"/>
    </source>
</evidence>
<evidence type="ECO:0000256" key="1">
    <source>
        <dbReference type="ARBA" id="ARBA00005820"/>
    </source>
</evidence>
<dbReference type="Proteomes" id="UP000622552">
    <property type="component" value="Unassembled WGS sequence"/>
</dbReference>
<dbReference type="InterPro" id="IPR001867">
    <property type="entry name" value="OmpR/PhoB-type_DNA-bd"/>
</dbReference>
<dbReference type="PRINTS" id="PR00364">
    <property type="entry name" value="DISEASERSIST"/>
</dbReference>
<dbReference type="Gene3D" id="1.10.8.430">
    <property type="entry name" value="Helical domain of apoptotic protease-activating factors"/>
    <property type="match status" value="1"/>
</dbReference>
<dbReference type="PANTHER" id="PTHR35807">
    <property type="entry name" value="TRANSCRIPTIONAL REGULATOR REDD-RELATED"/>
    <property type="match status" value="1"/>
</dbReference>
<dbReference type="Pfam" id="PF00486">
    <property type="entry name" value="Trans_reg_C"/>
    <property type="match status" value="1"/>
</dbReference>
<evidence type="ECO:0000259" key="7">
    <source>
        <dbReference type="PROSITE" id="PS51755"/>
    </source>
</evidence>
<name>A0A8J7GNU2_9ACTN</name>
<dbReference type="GO" id="GO:0003677">
    <property type="term" value="F:DNA binding"/>
    <property type="evidence" value="ECO:0007669"/>
    <property type="project" value="UniProtKB-UniRule"/>
</dbReference>
<dbReference type="Gene3D" id="1.10.10.10">
    <property type="entry name" value="Winged helix-like DNA-binding domain superfamily/Winged helix DNA-binding domain"/>
    <property type="match status" value="1"/>
</dbReference>